<dbReference type="Gene3D" id="3.20.20.70">
    <property type="entry name" value="Aldolase class I"/>
    <property type="match status" value="1"/>
</dbReference>
<organism evidence="3 4">
    <name type="scientific">Paenibacillus zeirhizosphaerae</name>
    <dbReference type="NCBI Taxonomy" id="2987519"/>
    <lineage>
        <taxon>Bacteria</taxon>
        <taxon>Bacillati</taxon>
        <taxon>Bacillota</taxon>
        <taxon>Bacilli</taxon>
        <taxon>Bacillales</taxon>
        <taxon>Paenibacillaceae</taxon>
        <taxon>Paenibacillus</taxon>
    </lineage>
</organism>
<dbReference type="Pfam" id="PF02679">
    <property type="entry name" value="ComA"/>
    <property type="match status" value="1"/>
</dbReference>
<dbReference type="RefSeq" id="WP_305754373.1">
    <property type="nucleotide sequence ID" value="NZ_JAPCKK010000014.1"/>
</dbReference>
<sequence length="275" mass="29762">MRDDQSDCWHPALQDPAGSRTDTAGDTGKTMVMDKGLGPCAYSDLLRMSAPYIDIIKLGFGTAALTPDDILLSKIRLAKNQGILIMPGGTFLETALASGLQNEFLARIRQLGFNGLEVSDGSFPMSREKRSELILRGQDMGFTVITEYGKKLGGQPLAIEHFVETTAADLELGAELIIIEGRESGSGAGVYNGDGSLKEQDFRSILQFMPSPNRVMWEAPRKEQQVFLLQALGPNVHLGNISFQDATALEALRRGLRGDTACWVLERTAGTAGKA</sequence>
<reference evidence="3 4" key="1">
    <citation type="submission" date="2022-10" db="EMBL/GenBank/DDBJ databases">
        <title>Paenibacillus description and whole genome data of maize root bacterial community.</title>
        <authorList>
            <person name="Marton D."/>
            <person name="Farkas M."/>
            <person name="Cserhati M."/>
        </authorList>
    </citation>
    <scope>NUCLEOTIDE SEQUENCE [LARGE SCALE GENOMIC DNA]</scope>
    <source>
        <strain evidence="3 4">P96</strain>
    </source>
</reference>
<dbReference type="InterPro" id="IPR003830">
    <property type="entry name" value="ComA_synth"/>
</dbReference>
<dbReference type="EMBL" id="JAPCKK010000014">
    <property type="protein sequence ID" value="MDP4096752.1"/>
    <property type="molecule type" value="Genomic_DNA"/>
</dbReference>
<gene>
    <name evidence="3" type="ORF">OIN60_08200</name>
</gene>
<evidence type="ECO:0000256" key="2">
    <source>
        <dbReference type="SAM" id="MobiDB-lite"/>
    </source>
</evidence>
<accession>A0ABT9FPV0</accession>
<comment type="similarity">
    <text evidence="1">Belongs to the phosphosulfolactate synthase family.</text>
</comment>
<evidence type="ECO:0000313" key="3">
    <source>
        <dbReference type="EMBL" id="MDP4096752.1"/>
    </source>
</evidence>
<evidence type="ECO:0000313" key="4">
    <source>
        <dbReference type="Proteomes" id="UP001241848"/>
    </source>
</evidence>
<dbReference type="Proteomes" id="UP001241848">
    <property type="component" value="Unassembled WGS sequence"/>
</dbReference>
<protein>
    <submittedName>
        <fullName evidence="3">Phosphosulfolactate synthase</fullName>
    </submittedName>
</protein>
<dbReference type="SUPFAM" id="SSF102110">
    <property type="entry name" value="(2r)-phospho-3-sulfolactate synthase ComA"/>
    <property type="match status" value="1"/>
</dbReference>
<proteinExistence type="inferred from homology"/>
<keyword evidence="4" id="KW-1185">Reference proteome</keyword>
<dbReference type="InterPro" id="IPR013785">
    <property type="entry name" value="Aldolase_TIM"/>
</dbReference>
<evidence type="ECO:0000256" key="1">
    <source>
        <dbReference type="ARBA" id="ARBA00010424"/>
    </source>
</evidence>
<name>A0ABT9FPV0_9BACL</name>
<dbReference type="InterPro" id="IPR036112">
    <property type="entry name" value="ComA_synth_sf"/>
</dbReference>
<feature type="region of interest" description="Disordered" evidence="2">
    <location>
        <begin position="1"/>
        <end position="28"/>
    </location>
</feature>
<comment type="caution">
    <text evidence="3">The sequence shown here is derived from an EMBL/GenBank/DDBJ whole genome shotgun (WGS) entry which is preliminary data.</text>
</comment>